<dbReference type="EMBL" id="ADBL01000779">
    <property type="status" value="NOT_ANNOTATED_CDS"/>
    <property type="molecule type" value="Genomic_DNA"/>
</dbReference>
<keyword evidence="3 7" id="KW-0812">Transmembrane</keyword>
<dbReference type="GO" id="GO:0005886">
    <property type="term" value="C:plasma membrane"/>
    <property type="evidence" value="ECO:0007669"/>
    <property type="project" value="TreeGrafter"/>
</dbReference>
<evidence type="ECO:0000313" key="8">
    <source>
        <dbReference type="EMBL" id="KLU84160.1"/>
    </source>
</evidence>
<reference evidence="9" key="4">
    <citation type="journal article" date="2015" name="G3 (Bethesda)">
        <title>Genome sequences of three phytopathogenic species of the Magnaporthaceae family of fungi.</title>
        <authorList>
            <person name="Okagaki L.H."/>
            <person name="Nunes C.C."/>
            <person name="Sailsbery J."/>
            <person name="Clay B."/>
            <person name="Brown D."/>
            <person name="John T."/>
            <person name="Oh Y."/>
            <person name="Young N."/>
            <person name="Fitzgerald M."/>
            <person name="Haas B.J."/>
            <person name="Zeng Q."/>
            <person name="Young S."/>
            <person name="Adiconis X."/>
            <person name="Fan L."/>
            <person name="Levin J.Z."/>
            <person name="Mitchell T.K."/>
            <person name="Okubara P.A."/>
            <person name="Farman M.L."/>
            <person name="Kohn L.M."/>
            <person name="Birren B."/>
            <person name="Ma L.-J."/>
            <person name="Dean R.A."/>
        </authorList>
    </citation>
    <scope>NUCLEOTIDE SEQUENCE</scope>
    <source>
        <strain evidence="9">ATCC 64411 / 73-15</strain>
    </source>
</reference>
<dbReference type="InterPro" id="IPR036259">
    <property type="entry name" value="MFS_trans_sf"/>
</dbReference>
<feature type="transmembrane region" description="Helical" evidence="7">
    <location>
        <begin position="388"/>
        <end position="407"/>
    </location>
</feature>
<feature type="transmembrane region" description="Helical" evidence="7">
    <location>
        <begin position="273"/>
        <end position="294"/>
    </location>
</feature>
<accession>A0A0C4DTE0</accession>
<dbReference type="Pfam" id="PF13347">
    <property type="entry name" value="MFS_2"/>
    <property type="match status" value="1"/>
</dbReference>
<dbReference type="Proteomes" id="UP000011715">
    <property type="component" value="Unassembled WGS sequence"/>
</dbReference>
<evidence type="ECO:0000256" key="6">
    <source>
        <dbReference type="SAM" id="MobiDB-lite"/>
    </source>
</evidence>
<feature type="transmembrane region" description="Helical" evidence="7">
    <location>
        <begin position="218"/>
        <end position="236"/>
    </location>
</feature>
<keyword evidence="2" id="KW-0813">Transport</keyword>
<evidence type="ECO:0000256" key="2">
    <source>
        <dbReference type="ARBA" id="ARBA00022448"/>
    </source>
</evidence>
<reference evidence="8" key="2">
    <citation type="submission" date="2010-05" db="EMBL/GenBank/DDBJ databases">
        <title>The Genome Sequence of Magnaporthe poae strain ATCC 64411.</title>
        <authorList>
            <consortium name="The Broad Institute Genome Sequencing Platform"/>
            <consortium name="Broad Institute Genome Sequencing Center for Infectious Disease"/>
            <person name="Ma L.-J."/>
            <person name="Dead R."/>
            <person name="Young S."/>
            <person name="Zeng Q."/>
            <person name="Koehrsen M."/>
            <person name="Alvarado L."/>
            <person name="Berlin A."/>
            <person name="Chapman S.B."/>
            <person name="Chen Z."/>
            <person name="Freedman E."/>
            <person name="Gellesch M."/>
            <person name="Goldberg J."/>
            <person name="Griggs A."/>
            <person name="Gujja S."/>
            <person name="Heilman E.R."/>
            <person name="Heiman D."/>
            <person name="Hepburn T."/>
            <person name="Howarth C."/>
            <person name="Jen D."/>
            <person name="Larson L."/>
            <person name="Mehta T."/>
            <person name="Neiman D."/>
            <person name="Pearson M."/>
            <person name="Roberts A."/>
            <person name="Saif S."/>
            <person name="Shea T."/>
            <person name="Shenoy N."/>
            <person name="Sisk P."/>
            <person name="Stolte C."/>
            <person name="Sykes S."/>
            <person name="Walk T."/>
            <person name="White J."/>
            <person name="Yandava C."/>
            <person name="Haas B."/>
            <person name="Nusbaum C."/>
            <person name="Birren B."/>
        </authorList>
    </citation>
    <scope>NUCLEOTIDE SEQUENCE</scope>
    <source>
        <strain evidence="8">ATCC 64411</strain>
    </source>
</reference>
<dbReference type="SUPFAM" id="SSF103473">
    <property type="entry name" value="MFS general substrate transporter"/>
    <property type="match status" value="1"/>
</dbReference>
<dbReference type="Gene3D" id="1.20.1250.20">
    <property type="entry name" value="MFS general substrate transporter like domains"/>
    <property type="match status" value="1"/>
</dbReference>
<protein>
    <submittedName>
        <fullName evidence="8">General alpha-glucoside permease</fullName>
    </submittedName>
</protein>
<evidence type="ECO:0000256" key="1">
    <source>
        <dbReference type="ARBA" id="ARBA00004141"/>
    </source>
</evidence>
<dbReference type="EMBL" id="GL876967">
    <property type="protein sequence ID" value="KLU84160.1"/>
    <property type="molecule type" value="Genomic_DNA"/>
</dbReference>
<feature type="compositionally biased region" description="Acidic residues" evidence="6">
    <location>
        <begin position="96"/>
        <end position="105"/>
    </location>
</feature>
<keyword evidence="4 7" id="KW-1133">Transmembrane helix</keyword>
<feature type="transmembrane region" description="Helical" evidence="7">
    <location>
        <begin position="146"/>
        <end position="165"/>
    </location>
</feature>
<reference evidence="9" key="5">
    <citation type="submission" date="2015-06" db="UniProtKB">
        <authorList>
            <consortium name="EnsemblFungi"/>
        </authorList>
    </citation>
    <scope>IDENTIFICATION</scope>
    <source>
        <strain evidence="9">ATCC 64411</strain>
    </source>
</reference>
<dbReference type="PANTHER" id="PTHR19432:SF76">
    <property type="entry name" value="TRANSPORTER, PUTATIVE (EUROFUNG)-RELATED"/>
    <property type="match status" value="1"/>
</dbReference>
<reference evidence="10" key="1">
    <citation type="submission" date="2010-05" db="EMBL/GenBank/DDBJ databases">
        <title>The genome sequence of Magnaporthe poae strain ATCC 64411.</title>
        <authorList>
            <person name="Ma L.-J."/>
            <person name="Dead R."/>
            <person name="Young S."/>
            <person name="Zeng Q."/>
            <person name="Koehrsen M."/>
            <person name="Alvarado L."/>
            <person name="Berlin A."/>
            <person name="Chapman S.B."/>
            <person name="Chen Z."/>
            <person name="Freedman E."/>
            <person name="Gellesch M."/>
            <person name="Goldberg J."/>
            <person name="Griggs A."/>
            <person name="Gujja S."/>
            <person name="Heilman E.R."/>
            <person name="Heiman D."/>
            <person name="Hepburn T."/>
            <person name="Howarth C."/>
            <person name="Jen D."/>
            <person name="Larson L."/>
            <person name="Mehta T."/>
            <person name="Neiman D."/>
            <person name="Pearson M."/>
            <person name="Roberts A."/>
            <person name="Saif S."/>
            <person name="Shea T."/>
            <person name="Shenoy N."/>
            <person name="Sisk P."/>
            <person name="Stolte C."/>
            <person name="Sykes S."/>
            <person name="Walk T."/>
            <person name="White J."/>
            <person name="Yandava C."/>
            <person name="Haas B."/>
            <person name="Nusbaum C."/>
            <person name="Birren B."/>
        </authorList>
    </citation>
    <scope>NUCLEOTIDE SEQUENCE [LARGE SCALE GENOMIC DNA]</scope>
    <source>
        <strain evidence="10">ATCC 64411 / 73-15</strain>
    </source>
</reference>
<feature type="region of interest" description="Disordered" evidence="6">
    <location>
        <begin position="1"/>
        <end position="131"/>
    </location>
</feature>
<gene>
    <name evidence="8" type="ORF">MAPG_03205</name>
</gene>
<feature type="compositionally biased region" description="Basic and acidic residues" evidence="6">
    <location>
        <begin position="108"/>
        <end position="129"/>
    </location>
</feature>
<dbReference type="eggNOG" id="KOG0637">
    <property type="taxonomic scope" value="Eukaryota"/>
</dbReference>
<feature type="transmembrane region" description="Helical" evidence="7">
    <location>
        <begin position="185"/>
        <end position="206"/>
    </location>
</feature>
<evidence type="ECO:0000313" key="9">
    <source>
        <dbReference type="EnsemblFungi" id="MAPG_03205T0"/>
    </source>
</evidence>
<comment type="subcellular location">
    <subcellularLocation>
        <location evidence="1">Membrane</location>
        <topology evidence="1">Multi-pass membrane protein</topology>
    </subcellularLocation>
</comment>
<dbReference type="EMBL" id="ADBL01000778">
    <property type="status" value="NOT_ANNOTATED_CDS"/>
    <property type="molecule type" value="Genomic_DNA"/>
</dbReference>
<proteinExistence type="predicted"/>
<evidence type="ECO:0000256" key="3">
    <source>
        <dbReference type="ARBA" id="ARBA00022692"/>
    </source>
</evidence>
<dbReference type="GO" id="GO:0008506">
    <property type="term" value="F:sucrose:proton symporter activity"/>
    <property type="evidence" value="ECO:0007669"/>
    <property type="project" value="TreeGrafter"/>
</dbReference>
<feature type="transmembrane region" description="Helical" evidence="7">
    <location>
        <begin position="342"/>
        <end position="364"/>
    </location>
</feature>
<dbReference type="AlphaFoldDB" id="A0A0C4DTE0"/>
<organism evidence="9 10">
    <name type="scientific">Magnaporthiopsis poae (strain ATCC 64411 / 73-15)</name>
    <name type="common">Kentucky bluegrass fungus</name>
    <name type="synonym">Magnaporthe poae</name>
    <dbReference type="NCBI Taxonomy" id="644358"/>
    <lineage>
        <taxon>Eukaryota</taxon>
        <taxon>Fungi</taxon>
        <taxon>Dikarya</taxon>
        <taxon>Ascomycota</taxon>
        <taxon>Pezizomycotina</taxon>
        <taxon>Sordariomycetes</taxon>
        <taxon>Sordariomycetidae</taxon>
        <taxon>Magnaporthales</taxon>
        <taxon>Magnaporthaceae</taxon>
        <taxon>Magnaporthiopsis</taxon>
    </lineage>
</organism>
<evidence type="ECO:0000256" key="4">
    <source>
        <dbReference type="ARBA" id="ARBA00022989"/>
    </source>
</evidence>
<evidence type="ECO:0000313" key="10">
    <source>
        <dbReference type="Proteomes" id="UP000011715"/>
    </source>
</evidence>
<keyword evidence="10" id="KW-1185">Reference proteome</keyword>
<dbReference type="PANTHER" id="PTHR19432">
    <property type="entry name" value="SUGAR TRANSPORTER"/>
    <property type="match status" value="1"/>
</dbReference>
<evidence type="ECO:0000256" key="5">
    <source>
        <dbReference type="ARBA" id="ARBA00023136"/>
    </source>
</evidence>
<dbReference type="OrthoDB" id="28755at2759"/>
<reference evidence="8" key="3">
    <citation type="submission" date="2011-03" db="EMBL/GenBank/DDBJ databases">
        <title>Annotation of Magnaporthe poae ATCC 64411.</title>
        <authorList>
            <person name="Ma L.-J."/>
            <person name="Dead R."/>
            <person name="Young S.K."/>
            <person name="Zeng Q."/>
            <person name="Gargeya S."/>
            <person name="Fitzgerald M."/>
            <person name="Haas B."/>
            <person name="Abouelleil A."/>
            <person name="Alvarado L."/>
            <person name="Arachchi H.M."/>
            <person name="Berlin A."/>
            <person name="Brown A."/>
            <person name="Chapman S.B."/>
            <person name="Chen Z."/>
            <person name="Dunbar C."/>
            <person name="Freedman E."/>
            <person name="Gearin G."/>
            <person name="Gellesch M."/>
            <person name="Goldberg J."/>
            <person name="Griggs A."/>
            <person name="Gujja S."/>
            <person name="Heiman D."/>
            <person name="Howarth C."/>
            <person name="Larson L."/>
            <person name="Lui A."/>
            <person name="MacDonald P.J.P."/>
            <person name="Mehta T."/>
            <person name="Montmayeur A."/>
            <person name="Murphy C."/>
            <person name="Neiman D."/>
            <person name="Pearson M."/>
            <person name="Priest M."/>
            <person name="Roberts A."/>
            <person name="Saif S."/>
            <person name="Shea T."/>
            <person name="Shenoy N."/>
            <person name="Sisk P."/>
            <person name="Stolte C."/>
            <person name="Sykes S."/>
            <person name="Yandava C."/>
            <person name="Wortman J."/>
            <person name="Nusbaum C."/>
            <person name="Birren B."/>
        </authorList>
    </citation>
    <scope>NUCLEOTIDE SEQUENCE</scope>
    <source>
        <strain evidence="8">ATCC 64411</strain>
    </source>
</reference>
<evidence type="ECO:0000256" key="7">
    <source>
        <dbReference type="SAM" id="Phobius"/>
    </source>
</evidence>
<sequence>MLYPNARDGAAPPAAEPADAPTSDDSVDRSATHQDPTPVGTLDTQGGAAVPADFDPRASRGRRHGHAPHDSNDNSAALRTDSPKPETTTLIGGRDDNDDNDDDNDSAYGHHDSQARLRPSDDNAVRQDEDMSTWTGRAAVKGGSEMVRMALLTCSSIGVSFTWGVEMTYCTPYLLSLGLTKGQTSLVWLAGPLSGLIVQPVVGVMSDGSRSEWGRRRPFIAVCSVIVAMGLFALGFTREIVGMFVHVPPPSPPADTAAAAAAAVSGDDGLGRFLTMALAVLALYVTDFAINAVMSCSRSLMVDTLPMQKQQSGAAWGGPTPTPGAGGGGGGGELSGIYFGILNIYITLPQFASTLLSTLVFAVLEPGKSRELSGAHPSEHSPTDGPNAIAICLFIGAISAIGAALATRKLKYL</sequence>
<keyword evidence="5 7" id="KW-0472">Membrane</keyword>
<feature type="compositionally biased region" description="Low complexity" evidence="6">
    <location>
        <begin position="1"/>
        <end position="24"/>
    </location>
</feature>
<dbReference type="EnsemblFungi" id="MAPG_03205T0">
    <property type="protein sequence ID" value="MAPG_03205T0"/>
    <property type="gene ID" value="MAPG_03205"/>
</dbReference>
<dbReference type="VEuPathDB" id="FungiDB:MAPG_03205"/>
<name>A0A0C4DTE0_MAGP6</name>